<dbReference type="EMBL" id="JANAVB010011199">
    <property type="protein sequence ID" value="KAJ6837846.1"/>
    <property type="molecule type" value="Genomic_DNA"/>
</dbReference>
<dbReference type="AlphaFoldDB" id="A0AAX6HCZ7"/>
<dbReference type="EMBL" id="JANAVB010010727">
    <property type="protein sequence ID" value="KAJ6838487.1"/>
    <property type="molecule type" value="Genomic_DNA"/>
</dbReference>
<gene>
    <name evidence="3" type="ORF">M6B38_320280</name>
    <name evidence="2" type="ORF">M6B38_323220</name>
</gene>
<sequence>MTLLDIFFHNLIEPPRSTATTIINNTSITRTQSPPWASTSYFGGHPLLPTNHEHTLPLPTPLQLPASEPITTAPLLTSTTNQIPQPHRDSITPPPPPTLSTQNLCPEPPCPDPCVRVHLIPSTHYKFRSYRTHPTRRAKSSTSTNSHFHLPPEPLYAGTSLRRTSMSATSTSAVANH</sequence>
<dbReference type="Proteomes" id="UP001140949">
    <property type="component" value="Unassembled WGS sequence"/>
</dbReference>
<evidence type="ECO:0000313" key="2">
    <source>
        <dbReference type="EMBL" id="KAJ6837846.1"/>
    </source>
</evidence>
<feature type="compositionally biased region" description="Basic residues" evidence="1">
    <location>
        <begin position="129"/>
        <end position="139"/>
    </location>
</feature>
<evidence type="ECO:0000256" key="1">
    <source>
        <dbReference type="SAM" id="MobiDB-lite"/>
    </source>
</evidence>
<reference evidence="3" key="1">
    <citation type="journal article" date="2023" name="GigaByte">
        <title>Genome assembly of the bearded iris, Iris pallida Lam.</title>
        <authorList>
            <person name="Bruccoleri R.E."/>
            <person name="Oakeley E.J."/>
            <person name="Faust A.M.E."/>
            <person name="Altorfer M."/>
            <person name="Dessus-Babus S."/>
            <person name="Burckhardt D."/>
            <person name="Oertli M."/>
            <person name="Naumann U."/>
            <person name="Petersen F."/>
            <person name="Wong J."/>
        </authorList>
    </citation>
    <scope>NUCLEOTIDE SEQUENCE</scope>
    <source>
        <strain evidence="3">GSM-AAB239-AS_SAM_17_03QT</strain>
    </source>
</reference>
<comment type="caution">
    <text evidence="3">The sequence shown here is derived from an EMBL/GenBank/DDBJ whole genome shotgun (WGS) entry which is preliminary data.</text>
</comment>
<accession>A0AAX6HCZ7</accession>
<keyword evidence="4" id="KW-1185">Reference proteome</keyword>
<feature type="region of interest" description="Disordered" evidence="1">
    <location>
        <begin position="79"/>
        <end position="101"/>
    </location>
</feature>
<organism evidence="3 4">
    <name type="scientific">Iris pallida</name>
    <name type="common">Sweet iris</name>
    <dbReference type="NCBI Taxonomy" id="29817"/>
    <lineage>
        <taxon>Eukaryota</taxon>
        <taxon>Viridiplantae</taxon>
        <taxon>Streptophyta</taxon>
        <taxon>Embryophyta</taxon>
        <taxon>Tracheophyta</taxon>
        <taxon>Spermatophyta</taxon>
        <taxon>Magnoliopsida</taxon>
        <taxon>Liliopsida</taxon>
        <taxon>Asparagales</taxon>
        <taxon>Iridaceae</taxon>
        <taxon>Iridoideae</taxon>
        <taxon>Irideae</taxon>
        <taxon>Iris</taxon>
    </lineage>
</organism>
<feature type="compositionally biased region" description="Low complexity" evidence="1">
    <location>
        <begin position="159"/>
        <end position="177"/>
    </location>
</feature>
<name>A0AAX6HCZ7_IRIPA</name>
<reference evidence="3" key="2">
    <citation type="submission" date="2023-04" db="EMBL/GenBank/DDBJ databases">
        <authorList>
            <person name="Bruccoleri R.E."/>
            <person name="Oakeley E.J."/>
            <person name="Faust A.-M."/>
            <person name="Dessus-Babus S."/>
            <person name="Altorfer M."/>
            <person name="Burckhardt D."/>
            <person name="Oertli M."/>
            <person name="Naumann U."/>
            <person name="Petersen F."/>
            <person name="Wong J."/>
        </authorList>
    </citation>
    <scope>NUCLEOTIDE SEQUENCE</scope>
    <source>
        <strain evidence="3">GSM-AAB239-AS_SAM_17_03QT</strain>
        <tissue evidence="3">Leaf</tissue>
    </source>
</reference>
<evidence type="ECO:0000313" key="3">
    <source>
        <dbReference type="EMBL" id="KAJ6838487.1"/>
    </source>
</evidence>
<evidence type="ECO:0000313" key="4">
    <source>
        <dbReference type="Proteomes" id="UP001140949"/>
    </source>
</evidence>
<protein>
    <submittedName>
        <fullName evidence="3">Formin-like protein 6</fullName>
    </submittedName>
</protein>
<feature type="region of interest" description="Disordered" evidence="1">
    <location>
        <begin position="129"/>
        <end position="177"/>
    </location>
</feature>
<proteinExistence type="predicted"/>